<dbReference type="GO" id="GO:0017000">
    <property type="term" value="P:antibiotic biosynthetic process"/>
    <property type="evidence" value="ECO:0007669"/>
    <property type="project" value="UniProtKB-ARBA"/>
</dbReference>
<dbReference type="InterPro" id="IPR002921">
    <property type="entry name" value="Fungal_lipase-type"/>
</dbReference>
<sequence>MASTQFEPPEQRRIRRRTGQTCGPADNRHSNESLYTIPTGASSSSMLRTSYLPPPLPYRSSDPVGSPPAPSHPPQHMPPSPPPFPSHAFHNPHSSHHLPLYHHSQPPTASRSSLHPSRLMTTLLVSLPVRNRTGSDLTTCTSSLALGRSMSELVSHGASKANATILELEGLVLRCINGDHNVRDNTSLLLDGVITSMDNDLFCGRENELLAACTRPFRLHRQQRRRQSSRPGQKKTSRSTDYFSKVYLYANSRMPPSLPQLRLDPPICILLKLAAHYSKRAYRQPRGQERRSYVDADWLQGTKAMVIKSLPVDEAKTIVFAIRGTQSFMDWTVNVQTAPVPPTGFLNDPSNKCHSGFLRVARKMVAPVAAALRALLEEDPSRSDYNLLMTGHSAGGAVASLLYLHLLSESAGVHSELIHLRGCFREVHCVTFGAPPISLWPLATPRPAQALSRSFFIAVVNEGDPVPRADKAYFFSLLDLYASPAPAPIWTTLASGSKPISSVHWKVPRTTLSIAGRIALLRARGRFHGRSATMHNPSVHAPPVLPPREDLELCGTTDAELSGVVFGDPLMHTMDLYARRIDTLVCEAARGSSQ</sequence>
<dbReference type="CDD" id="cd00519">
    <property type="entry name" value="Lipase_3"/>
    <property type="match status" value="1"/>
</dbReference>
<dbReference type="InterPro" id="IPR029058">
    <property type="entry name" value="AB_hydrolase_fold"/>
</dbReference>
<dbReference type="OrthoDB" id="438440at2759"/>
<feature type="compositionally biased region" description="Pro residues" evidence="1">
    <location>
        <begin position="65"/>
        <end position="85"/>
    </location>
</feature>
<dbReference type="SUPFAM" id="SSF53474">
    <property type="entry name" value="alpha/beta-Hydrolases"/>
    <property type="match status" value="1"/>
</dbReference>
<dbReference type="PANTHER" id="PTHR46023:SF6">
    <property type="entry name" value="LIPASE CLASS 3 FAMILY PROTEIN"/>
    <property type="match status" value="1"/>
</dbReference>
<dbReference type="Pfam" id="PF01764">
    <property type="entry name" value="Lipase_3"/>
    <property type="match status" value="1"/>
</dbReference>
<evidence type="ECO:0000313" key="3">
    <source>
        <dbReference type="EMBL" id="KAJ5160906.1"/>
    </source>
</evidence>
<dbReference type="GO" id="GO:0006629">
    <property type="term" value="P:lipid metabolic process"/>
    <property type="evidence" value="ECO:0007669"/>
    <property type="project" value="InterPro"/>
</dbReference>
<dbReference type="GeneID" id="81429210"/>
<accession>A0A9W9LL13</accession>
<feature type="compositionally biased region" description="Polar residues" evidence="1">
    <location>
        <begin position="32"/>
        <end position="48"/>
    </location>
</feature>
<feature type="compositionally biased region" description="Basic residues" evidence="1">
    <location>
        <begin position="220"/>
        <end position="237"/>
    </location>
</feature>
<dbReference type="Proteomes" id="UP001149163">
    <property type="component" value="Unassembled WGS sequence"/>
</dbReference>
<name>A0A9W9LL13_9EURO</name>
<feature type="region of interest" description="Disordered" evidence="1">
    <location>
        <begin position="1"/>
        <end position="114"/>
    </location>
</feature>
<dbReference type="EMBL" id="JAPQKN010000004">
    <property type="protein sequence ID" value="KAJ5160906.1"/>
    <property type="molecule type" value="Genomic_DNA"/>
</dbReference>
<evidence type="ECO:0000256" key="1">
    <source>
        <dbReference type="SAM" id="MobiDB-lite"/>
    </source>
</evidence>
<feature type="domain" description="Fungal lipase-type" evidence="2">
    <location>
        <begin position="319"/>
        <end position="469"/>
    </location>
</feature>
<reference evidence="3" key="2">
    <citation type="journal article" date="2023" name="IMA Fungus">
        <title>Comparative genomic study of the Penicillium genus elucidates a diverse pangenome and 15 lateral gene transfer events.</title>
        <authorList>
            <person name="Petersen C."/>
            <person name="Sorensen T."/>
            <person name="Nielsen M.R."/>
            <person name="Sondergaard T.E."/>
            <person name="Sorensen J.L."/>
            <person name="Fitzpatrick D.A."/>
            <person name="Frisvad J.C."/>
            <person name="Nielsen K.L."/>
        </authorList>
    </citation>
    <scope>NUCLEOTIDE SEQUENCE</scope>
    <source>
        <strain evidence="3">IBT 26290</strain>
    </source>
</reference>
<dbReference type="AlphaFoldDB" id="A0A9W9LL13"/>
<protein>
    <recommendedName>
        <fullName evidence="2">Fungal lipase-type domain-containing protein</fullName>
    </recommendedName>
</protein>
<evidence type="ECO:0000313" key="4">
    <source>
        <dbReference type="Proteomes" id="UP001149163"/>
    </source>
</evidence>
<evidence type="ECO:0000259" key="2">
    <source>
        <dbReference type="Pfam" id="PF01764"/>
    </source>
</evidence>
<gene>
    <name evidence="3" type="ORF">N7482_007910</name>
</gene>
<proteinExistence type="predicted"/>
<dbReference type="RefSeq" id="XP_056542463.1">
    <property type="nucleotide sequence ID" value="XM_056690034.1"/>
</dbReference>
<feature type="region of interest" description="Disordered" evidence="1">
    <location>
        <begin position="220"/>
        <end position="239"/>
    </location>
</feature>
<reference evidence="3" key="1">
    <citation type="submission" date="2022-11" db="EMBL/GenBank/DDBJ databases">
        <authorList>
            <person name="Petersen C."/>
        </authorList>
    </citation>
    <scope>NUCLEOTIDE SEQUENCE</scope>
    <source>
        <strain evidence="3">IBT 26290</strain>
    </source>
</reference>
<dbReference type="PANTHER" id="PTHR46023">
    <property type="entry name" value="LIPASE CLASS 3 PROTEIN-LIKE"/>
    <property type="match status" value="1"/>
</dbReference>
<organism evidence="3 4">
    <name type="scientific">Penicillium canariense</name>
    <dbReference type="NCBI Taxonomy" id="189055"/>
    <lineage>
        <taxon>Eukaryota</taxon>
        <taxon>Fungi</taxon>
        <taxon>Dikarya</taxon>
        <taxon>Ascomycota</taxon>
        <taxon>Pezizomycotina</taxon>
        <taxon>Eurotiomycetes</taxon>
        <taxon>Eurotiomycetidae</taxon>
        <taxon>Eurotiales</taxon>
        <taxon>Aspergillaceae</taxon>
        <taxon>Penicillium</taxon>
    </lineage>
</organism>
<comment type="caution">
    <text evidence="3">The sequence shown here is derived from an EMBL/GenBank/DDBJ whole genome shotgun (WGS) entry which is preliminary data.</text>
</comment>
<dbReference type="GO" id="GO:0072330">
    <property type="term" value="P:monocarboxylic acid biosynthetic process"/>
    <property type="evidence" value="ECO:0007669"/>
    <property type="project" value="UniProtKB-ARBA"/>
</dbReference>
<dbReference type="Gene3D" id="3.40.50.1820">
    <property type="entry name" value="alpha/beta hydrolase"/>
    <property type="match status" value="1"/>
</dbReference>
<keyword evidence="4" id="KW-1185">Reference proteome</keyword>